<evidence type="ECO:0000259" key="2">
    <source>
        <dbReference type="PROSITE" id="PS50280"/>
    </source>
</evidence>
<feature type="non-terminal residue" evidence="3">
    <location>
        <position position="1"/>
    </location>
</feature>
<feature type="domain" description="SET" evidence="2">
    <location>
        <begin position="1924"/>
        <end position="2040"/>
    </location>
</feature>
<feature type="compositionally biased region" description="Polar residues" evidence="1">
    <location>
        <begin position="1071"/>
        <end position="1082"/>
    </location>
</feature>
<evidence type="ECO:0000313" key="3">
    <source>
        <dbReference type="EMBL" id="CAG5134129.1"/>
    </source>
</evidence>
<feature type="region of interest" description="Disordered" evidence="1">
    <location>
        <begin position="1826"/>
        <end position="1848"/>
    </location>
</feature>
<sequence length="2076" mass="225670">MSDSLPTISADQLTKAVCLAAAGTLSALETDGENEAVFEWQNYKTIDTVKPDTRHSSLKCLETLSTSVSSGLGRLNHLHLDKPCPVYSTRSLKSNAKQSSKNEKSSSSVTKVYSSRKNYKLMPPLIPSEVRTDLKKPAQKLVQQRQLVTLSHVHSSPEFKSFPVRPASYATNYVFVRTAHIVPSVPGGEAAVSSVASPSTSSVSSSPTTASCVKNVNFPVSESSVTTTASAAKLPIGTPVLLPFSQMEQGFQSTPSLSLTLTAHNDIKHPARLVPSTKLQPLFRLPFPVSNINSNVVVKAVTLSNEANTLNQVKENLCVDAANSHSESQTILIDSETASLSDSVLKQQVLSTDSSSKPVVCSIKQNIVPVSAPASELSLLTSFPSPIIVTAKLSHGSTLTVDSKPFPSTVSTKSSHLGAHTAIIPQPGSVTSASSSTTSPDDTKSSGSVMSPSRHLSPVTDGSSLQTFDTPRLKSPVILSHLVKSINKQHIATQASVVRLTSSHLGHTKPLNRGVISKGQALVNKKCNSNRSNDRMDNVSEDHCMDVQDSMHCITAISLADNQMTSLVPHPASQVEEPHLTRANTARLSTSDRSKYLIEANKSVKRDCKGPKQKRSRTMQPRLCPLIPVSPKSSERIDSQATTVKATTTALLSTSLATPFSIAVSRETNTIFTPNLHSIPSTPQFTPAGNVSPASSCMSKTESEDQQNNGSAVNMTTFSTQHHSLTVLAVPHKLQQIQKPSNEQNIQLTSKFTSTGSWPPTPPSDLYIKDVNAFPCTVSSQVTLPRAPSVGIPLLPSPKEPSVAPQSTSDMSVPLSKEVAAAAMVSLSTMCDFSDSENTAKISSKGCFGPNQQIINSSGCAQPTQAYPPFLIHSSDKSKLVISPAGIEHLQSLLRKQGISEGYFIITSPRTPSSQTDRKPLPAEPNANISLSESPHNSRNNLFTKKAAQASVSVSSEKYQTSSLPVSTFVRTFDSKKVHTQSHSVEVHGRDDGLVDKEESLDLESDESDNEHCSSSDSRSSSAALVIETGEEDDKIEMDRQGSDLSPRENDEAVREDIFTSESNEIKTASDESSTAQRSLPKLTQDTAWESESMHTEDTRQCIPQSPLSLSDLVRQQQNRPGFSRHLEYTFLTSPENKMKEAARRIDSESPRPPSTESHDFQFPVPLCPASTFSMASQHHHHHSGSDIQPSFQQNMFVSAPSFSTDLSFDSGVQENPPDTSPKLLPSSVNAPSPKSPLSVSSSQNLDQNAPLNPPMTPNTMLINLLNRVPTPFLTNPQEILSIPASQESAVQESDSAACFEITDSKDGNGMYSTKNLGFPSGQSHTQLDGTGGAGDGLLYTESSTSLSNTTANYAAAHNALELIASNYSPNSTRHNVLSHDMSSSRLPSSFSMNNSKSFNHSSYTHCNVSGESQPLHFSGSFQQETENGDVCNVFHCKSCPGPLLVTVNLEPEMASREQKAAESLLGNYEHTHMFDPSLSLQEHGCNGGRSEVSRMGPEKSRDTDILRHLILNTSSSSLHTLQPVQNLRSQYSNSASTYNMPQTHHAQDTQFECRVESFLEPENQHKPLSAGEINQSSTFSSQDESFLHVNHVHTRPSPSYDNSSTSFQAAHHQSYENTASGSFDNRNSSSLSSQTDASYIMQRDMTNEAPFGVQNMTKNNMAMPHDFLESGNRLQHLAPFRTNHQTELFYQHSDQSELHQHHYDTANQHQGLEYHLDSLPSSHPPHHQFSASLPHQDSTRMYSDQVGNEYMSGQYQSQYYDGGSVASNLPMFPQQCVVGSEAPAIGSAAEHPCNIPFSTAPSELQLGFRFPSDDEDGNNIEKQPVLPSVSFSPPSVADQAATPDPGGMSMYQGSFPNISMYDMYMRGGNGDARGVTSDTVQESGNFCVECNIMYKSQCKFHPCDYVYITDTPILSHARLTLPSCLKLGTSSVVGHINNTGVFAKEKIALRTKFGPLIGSPVSCDKLSSTRSFSLWQTFIGTNVKVVDTNDENSSNWLMFVKPARVSLEQNLVAFQHGTSVYFVTRADIEPGQELLYWFSKDYSHMLGMTSKSKNSLHQLCPHCPVCKQVFPDRKQ</sequence>
<dbReference type="Proteomes" id="UP000678393">
    <property type="component" value="Unassembled WGS sequence"/>
</dbReference>
<feature type="region of interest" description="Disordered" evidence="1">
    <location>
        <begin position="1593"/>
        <end position="1634"/>
    </location>
</feature>
<dbReference type="OrthoDB" id="654211at2759"/>
<evidence type="ECO:0000313" key="4">
    <source>
        <dbReference type="Proteomes" id="UP000678393"/>
    </source>
</evidence>
<name>A0A8S3ZXE4_9EUPU</name>
<accession>A0A8S3ZXE4</accession>
<dbReference type="InterPro" id="IPR046341">
    <property type="entry name" value="SET_dom_sf"/>
</dbReference>
<feature type="region of interest" description="Disordered" evidence="1">
    <location>
        <begin position="91"/>
        <end position="112"/>
    </location>
</feature>
<feature type="compositionally biased region" description="Basic and acidic residues" evidence="1">
    <location>
        <begin position="1037"/>
        <end position="1070"/>
    </location>
</feature>
<feature type="region of interest" description="Disordered" evidence="1">
    <location>
        <begin position="907"/>
        <end position="939"/>
    </location>
</feature>
<feature type="region of interest" description="Disordered" evidence="1">
    <location>
        <begin position="1115"/>
        <end position="1164"/>
    </location>
</feature>
<feature type="compositionally biased region" description="Basic and acidic residues" evidence="1">
    <location>
        <begin position="1137"/>
        <end position="1150"/>
    </location>
</feature>
<gene>
    <name evidence="3" type="ORF">CUNI_LOCUS19687</name>
</gene>
<feature type="region of interest" description="Disordered" evidence="1">
    <location>
        <begin position="1208"/>
        <end position="1254"/>
    </location>
</feature>
<evidence type="ECO:0000256" key="1">
    <source>
        <dbReference type="SAM" id="MobiDB-lite"/>
    </source>
</evidence>
<dbReference type="EMBL" id="CAJHNH020006857">
    <property type="protein sequence ID" value="CAG5134129.1"/>
    <property type="molecule type" value="Genomic_DNA"/>
</dbReference>
<feature type="region of interest" description="Disordered" evidence="1">
    <location>
        <begin position="1479"/>
        <end position="1501"/>
    </location>
</feature>
<feature type="region of interest" description="Disordered" evidence="1">
    <location>
        <begin position="1001"/>
        <end position="1082"/>
    </location>
</feature>
<feature type="compositionally biased region" description="Low complexity" evidence="1">
    <location>
        <begin position="427"/>
        <end position="448"/>
    </location>
</feature>
<feature type="compositionally biased region" description="Low complexity" evidence="1">
    <location>
        <begin position="93"/>
        <end position="112"/>
    </location>
</feature>
<feature type="region of interest" description="Disordered" evidence="1">
    <location>
        <begin position="683"/>
        <end position="710"/>
    </location>
</feature>
<comment type="caution">
    <text evidence="3">The sequence shown here is derived from an EMBL/GenBank/DDBJ whole genome shotgun (WGS) entry which is preliminary data.</text>
</comment>
<proteinExistence type="predicted"/>
<dbReference type="InterPro" id="IPR001214">
    <property type="entry name" value="SET_dom"/>
</dbReference>
<feature type="compositionally biased region" description="Low complexity" evidence="1">
    <location>
        <begin position="1013"/>
        <end position="1022"/>
    </location>
</feature>
<feature type="compositionally biased region" description="Low complexity" evidence="1">
    <location>
        <begin position="1621"/>
        <end position="1634"/>
    </location>
</feature>
<dbReference type="Pfam" id="PF21549">
    <property type="entry name" value="PRDM2_PR"/>
    <property type="match status" value="1"/>
</dbReference>
<keyword evidence="4" id="KW-1185">Reference proteome</keyword>
<protein>
    <recommendedName>
        <fullName evidence="2">SET domain-containing protein</fullName>
    </recommendedName>
</protein>
<dbReference type="PROSITE" id="PS50280">
    <property type="entry name" value="SET"/>
    <property type="match status" value="1"/>
</dbReference>
<feature type="compositionally biased region" description="Polar residues" evidence="1">
    <location>
        <begin position="1208"/>
        <end position="1218"/>
    </location>
</feature>
<dbReference type="Gene3D" id="2.170.270.10">
    <property type="entry name" value="SET domain"/>
    <property type="match status" value="1"/>
</dbReference>
<feature type="compositionally biased region" description="Low complexity" evidence="1">
    <location>
        <begin position="1232"/>
        <end position="1243"/>
    </location>
</feature>
<organism evidence="3 4">
    <name type="scientific">Candidula unifasciata</name>
    <dbReference type="NCBI Taxonomy" id="100452"/>
    <lineage>
        <taxon>Eukaryota</taxon>
        <taxon>Metazoa</taxon>
        <taxon>Spiralia</taxon>
        <taxon>Lophotrochozoa</taxon>
        <taxon>Mollusca</taxon>
        <taxon>Gastropoda</taxon>
        <taxon>Heterobranchia</taxon>
        <taxon>Euthyneura</taxon>
        <taxon>Panpulmonata</taxon>
        <taxon>Eupulmonata</taxon>
        <taxon>Stylommatophora</taxon>
        <taxon>Helicina</taxon>
        <taxon>Helicoidea</taxon>
        <taxon>Geomitridae</taxon>
        <taxon>Candidula</taxon>
    </lineage>
</organism>
<feature type="compositionally biased region" description="Polar residues" evidence="1">
    <location>
        <begin position="1597"/>
        <end position="1609"/>
    </location>
</feature>
<feature type="region of interest" description="Disordered" evidence="1">
    <location>
        <begin position="424"/>
        <end position="467"/>
    </location>
</feature>
<feature type="compositionally biased region" description="Low complexity" evidence="1">
    <location>
        <begin position="1826"/>
        <end position="1837"/>
    </location>
</feature>
<feature type="compositionally biased region" description="Polar residues" evidence="1">
    <location>
        <begin position="927"/>
        <end position="939"/>
    </location>
</feature>
<reference evidence="3" key="1">
    <citation type="submission" date="2021-04" db="EMBL/GenBank/DDBJ databases">
        <authorList>
            <consortium name="Molecular Ecology Group"/>
        </authorList>
    </citation>
    <scope>NUCLEOTIDE SEQUENCE</scope>
</reference>